<evidence type="ECO:0000256" key="9">
    <source>
        <dbReference type="ARBA" id="ARBA00039751"/>
    </source>
</evidence>
<name>A0A2W5Q7S1_RHOSU</name>
<dbReference type="GO" id="GO:0009228">
    <property type="term" value="P:thiamine biosynthetic process"/>
    <property type="evidence" value="ECO:0007669"/>
    <property type="project" value="UniProtKB-KW"/>
</dbReference>
<reference evidence="12 13" key="1">
    <citation type="submission" date="2017-08" db="EMBL/GenBank/DDBJ databases">
        <title>Infants hospitalized years apart are colonized by the same room-sourced microbial strains.</title>
        <authorList>
            <person name="Brooks B."/>
            <person name="Olm M.R."/>
            <person name="Firek B.A."/>
            <person name="Baker R."/>
            <person name="Thomas B.C."/>
            <person name="Morowitz M.J."/>
            <person name="Banfield J.F."/>
        </authorList>
    </citation>
    <scope>NUCLEOTIDE SEQUENCE [LARGE SCALE GENOMIC DNA]</scope>
    <source>
        <strain evidence="12">S2_005_002_R2_34</strain>
    </source>
</reference>
<comment type="catalytic activity">
    <reaction evidence="10">
        <text>a D-alpha-amino acid + O2 + H2O = a 2-oxocarboxylate + H2O2 + NH4(+)</text>
        <dbReference type="Rhea" id="RHEA:21816"/>
        <dbReference type="ChEBI" id="CHEBI:15377"/>
        <dbReference type="ChEBI" id="CHEBI:15379"/>
        <dbReference type="ChEBI" id="CHEBI:16240"/>
        <dbReference type="ChEBI" id="CHEBI:28938"/>
        <dbReference type="ChEBI" id="CHEBI:35179"/>
        <dbReference type="ChEBI" id="CHEBI:59871"/>
        <dbReference type="EC" id="1.4.3.3"/>
    </reaction>
    <physiologicalReaction direction="left-to-right" evidence="10">
        <dbReference type="Rhea" id="RHEA:21817"/>
    </physiologicalReaction>
</comment>
<comment type="similarity">
    <text evidence="3">Belongs to the DAMOX/DASOX family.</text>
</comment>
<comment type="pathway">
    <text evidence="2">Cofactor biosynthesis; thiamine diphosphate biosynthesis.</text>
</comment>
<evidence type="ECO:0000256" key="1">
    <source>
        <dbReference type="ARBA" id="ARBA00001974"/>
    </source>
</evidence>
<dbReference type="PANTHER" id="PTHR11530">
    <property type="entry name" value="D-AMINO ACID OXIDASE"/>
    <property type="match status" value="1"/>
</dbReference>
<dbReference type="SUPFAM" id="SSF54373">
    <property type="entry name" value="FAD-linked reductases, C-terminal domain"/>
    <property type="match status" value="1"/>
</dbReference>
<dbReference type="GO" id="GO:0009229">
    <property type="term" value="P:thiamine diphosphate biosynthetic process"/>
    <property type="evidence" value="ECO:0007669"/>
    <property type="project" value="UniProtKB-UniPathway"/>
</dbReference>
<dbReference type="Proteomes" id="UP000249185">
    <property type="component" value="Unassembled WGS sequence"/>
</dbReference>
<dbReference type="InterPro" id="IPR006076">
    <property type="entry name" value="FAD-dep_OxRdtase"/>
</dbReference>
<keyword evidence="4" id="KW-0285">Flavoprotein</keyword>
<dbReference type="InterPro" id="IPR036188">
    <property type="entry name" value="FAD/NAD-bd_sf"/>
</dbReference>
<evidence type="ECO:0000256" key="4">
    <source>
        <dbReference type="ARBA" id="ARBA00022630"/>
    </source>
</evidence>
<evidence type="ECO:0000256" key="6">
    <source>
        <dbReference type="ARBA" id="ARBA00022977"/>
    </source>
</evidence>
<dbReference type="NCBIfam" id="TIGR02352">
    <property type="entry name" value="thiamin_ThiO"/>
    <property type="match status" value="1"/>
</dbReference>
<proteinExistence type="inferred from homology"/>
<feature type="domain" description="FAD dependent oxidoreductase" evidence="11">
    <location>
        <begin position="18"/>
        <end position="323"/>
    </location>
</feature>
<organism evidence="12 13">
    <name type="scientific">Rhodovulum sulfidophilum</name>
    <name type="common">Rhodobacter sulfidophilus</name>
    <dbReference type="NCBI Taxonomy" id="35806"/>
    <lineage>
        <taxon>Bacteria</taxon>
        <taxon>Pseudomonadati</taxon>
        <taxon>Pseudomonadota</taxon>
        <taxon>Alphaproteobacteria</taxon>
        <taxon>Rhodobacterales</taxon>
        <taxon>Paracoccaceae</taxon>
        <taxon>Rhodovulum</taxon>
    </lineage>
</organism>
<keyword evidence="6" id="KW-0784">Thiamine biosynthesis</keyword>
<evidence type="ECO:0000256" key="7">
    <source>
        <dbReference type="ARBA" id="ARBA00023002"/>
    </source>
</evidence>
<evidence type="ECO:0000256" key="5">
    <source>
        <dbReference type="ARBA" id="ARBA00022827"/>
    </source>
</evidence>
<evidence type="ECO:0000313" key="12">
    <source>
        <dbReference type="EMBL" id="PZQ50753.1"/>
    </source>
</evidence>
<dbReference type="GO" id="GO:0003884">
    <property type="term" value="F:D-amino-acid oxidase activity"/>
    <property type="evidence" value="ECO:0007669"/>
    <property type="project" value="UniProtKB-EC"/>
</dbReference>
<comment type="caution">
    <text evidence="12">The sequence shown here is derived from an EMBL/GenBank/DDBJ whole genome shotgun (WGS) entry which is preliminary data.</text>
</comment>
<dbReference type="UniPathway" id="UPA00060"/>
<dbReference type="GO" id="GO:0071949">
    <property type="term" value="F:FAD binding"/>
    <property type="evidence" value="ECO:0007669"/>
    <property type="project" value="InterPro"/>
</dbReference>
<sequence length="344" mass="36575">MTDIPLPLPTARGRPARVLGAGVMGLAVATELVARGHRVEVIDPAGAPGPHACSWWAGGMLAPHCEGESAEEPVERLGLGAIDWWDRETGVVTRAGTLVLALDRDRGELARFARRGRGHRALTGAEIAALEPDLAGRFGAALFFPDEAHLDPRAALGTLRDRLAARGVAFHAAAPARAPGVVIDCRGLSARDALPDLRGVRGEMLVLRCPEIALSRPVRLLHPRIPIYIVPRGDGVYMLGATMIESDRRGPVTVRSVLELLSAAYALHPAFGEAEVLETGADARPAFPDNLPRLSRRGGTLFANGLYRHGFLLSPALAGMAAEHLETGAIPELMTPEHNEEVSA</sequence>
<gene>
    <name evidence="12" type="primary">thiO</name>
    <name evidence="12" type="ORF">DI556_06450</name>
</gene>
<dbReference type="InterPro" id="IPR012727">
    <property type="entry name" value="Gly_oxidase_ThiO"/>
</dbReference>
<keyword evidence="5" id="KW-0274">FAD</keyword>
<dbReference type="PANTHER" id="PTHR11530:SF11">
    <property type="entry name" value="D-ASPARTATE OXIDASE"/>
    <property type="match status" value="1"/>
</dbReference>
<evidence type="ECO:0000259" key="11">
    <source>
        <dbReference type="Pfam" id="PF01266"/>
    </source>
</evidence>
<dbReference type="Gene3D" id="3.50.50.60">
    <property type="entry name" value="FAD/NAD(P)-binding domain"/>
    <property type="match status" value="2"/>
</dbReference>
<evidence type="ECO:0000256" key="8">
    <source>
        <dbReference type="ARBA" id="ARBA00039101"/>
    </source>
</evidence>
<dbReference type="Gene3D" id="3.30.9.10">
    <property type="entry name" value="D-Amino Acid Oxidase, subunit A, domain 2"/>
    <property type="match status" value="2"/>
</dbReference>
<evidence type="ECO:0000256" key="10">
    <source>
        <dbReference type="ARBA" id="ARBA00049547"/>
    </source>
</evidence>
<dbReference type="SUPFAM" id="SSF51971">
    <property type="entry name" value="Nucleotide-binding domain"/>
    <property type="match status" value="1"/>
</dbReference>
<evidence type="ECO:0000256" key="3">
    <source>
        <dbReference type="ARBA" id="ARBA00006730"/>
    </source>
</evidence>
<dbReference type="EMBL" id="QFPW01000003">
    <property type="protein sequence ID" value="PZQ50753.1"/>
    <property type="molecule type" value="Genomic_DNA"/>
</dbReference>
<dbReference type="GO" id="GO:0046416">
    <property type="term" value="P:D-amino acid metabolic process"/>
    <property type="evidence" value="ECO:0007669"/>
    <property type="project" value="InterPro"/>
</dbReference>
<comment type="cofactor">
    <cofactor evidence="1">
        <name>FAD</name>
        <dbReference type="ChEBI" id="CHEBI:57692"/>
    </cofactor>
</comment>
<evidence type="ECO:0000313" key="13">
    <source>
        <dbReference type="Proteomes" id="UP000249185"/>
    </source>
</evidence>
<evidence type="ECO:0000256" key="2">
    <source>
        <dbReference type="ARBA" id="ARBA00004948"/>
    </source>
</evidence>
<protein>
    <recommendedName>
        <fullName evidence="9">D-amino-acid oxidase</fullName>
        <ecNumber evidence="8">1.4.3.3</ecNumber>
    </recommendedName>
</protein>
<accession>A0A2W5Q7S1</accession>
<dbReference type="Pfam" id="PF01266">
    <property type="entry name" value="DAO"/>
    <property type="match status" value="1"/>
</dbReference>
<dbReference type="AlphaFoldDB" id="A0A2W5Q7S1"/>
<dbReference type="InterPro" id="IPR023209">
    <property type="entry name" value="DAO"/>
</dbReference>
<keyword evidence="7" id="KW-0560">Oxidoreductase</keyword>
<dbReference type="EC" id="1.4.3.3" evidence="8"/>